<dbReference type="InParanoid" id="G0V6G0"/>
<dbReference type="Gene3D" id="1.25.40.120">
    <property type="entry name" value="Protein prenylyltransferase"/>
    <property type="match status" value="1"/>
</dbReference>
<keyword evidence="2" id="KW-1185">Reference proteome</keyword>
<evidence type="ECO:0000313" key="2">
    <source>
        <dbReference type="Proteomes" id="UP000001640"/>
    </source>
</evidence>
<dbReference type="FunCoup" id="G0V6G0">
    <property type="interactions" value="22"/>
</dbReference>
<gene>
    <name evidence="1" type="primary">NCAS0A04940</name>
    <name evidence="1" type="ordered locus">NCAS_0A04940</name>
</gene>
<organism evidence="1 2">
    <name type="scientific">Naumovozyma castellii</name>
    <name type="common">Yeast</name>
    <name type="synonym">Saccharomyces castellii</name>
    <dbReference type="NCBI Taxonomy" id="27288"/>
    <lineage>
        <taxon>Eukaryota</taxon>
        <taxon>Fungi</taxon>
        <taxon>Dikarya</taxon>
        <taxon>Ascomycota</taxon>
        <taxon>Saccharomycotina</taxon>
        <taxon>Saccharomycetes</taxon>
        <taxon>Saccharomycetales</taxon>
        <taxon>Saccharomycetaceae</taxon>
        <taxon>Naumovozyma</taxon>
    </lineage>
</organism>
<proteinExistence type="predicted"/>
<dbReference type="KEGG" id="ncs:NCAS_0A04940"/>
<reference key="2">
    <citation type="submission" date="2011-08" db="EMBL/GenBank/DDBJ databases">
        <title>Genome sequence of Naumovozyma castellii.</title>
        <authorList>
            <person name="Gordon J.L."/>
            <person name="Armisen D."/>
            <person name="Proux-Wera E."/>
            <person name="OhEigeartaigh S.S."/>
            <person name="Byrne K.P."/>
            <person name="Wolfe K.H."/>
        </authorList>
    </citation>
    <scope>NUCLEOTIDE SEQUENCE</scope>
    <source>
        <strain>Type strain:CBS 4309</strain>
    </source>
</reference>
<evidence type="ECO:0000313" key="1">
    <source>
        <dbReference type="EMBL" id="CCC67052.1"/>
    </source>
</evidence>
<accession>G0V6G0</accession>
<dbReference type="GeneID" id="96900537"/>
<dbReference type="GO" id="GO:0170068">
    <property type="term" value="F:geranylgeranyltransferase type III activity"/>
    <property type="evidence" value="ECO:0007669"/>
    <property type="project" value="EnsemblFungi"/>
</dbReference>
<dbReference type="GO" id="GO:0031505">
    <property type="term" value="P:fungal-type cell wall organization"/>
    <property type="evidence" value="ECO:0007669"/>
    <property type="project" value="EnsemblFungi"/>
</dbReference>
<dbReference type="RefSeq" id="XP_003673439.1">
    <property type="nucleotide sequence ID" value="XM_003673391.1"/>
</dbReference>
<dbReference type="PANTHER" id="PTHR11129">
    <property type="entry name" value="PROTEIN FARNESYLTRANSFERASE ALPHA SUBUNIT/RAB GERANYLGERANYL TRANSFERASE ALPHA SUBUNIT"/>
    <property type="match status" value="1"/>
</dbReference>
<dbReference type="OMA" id="NYYCWNT"/>
<dbReference type="EMBL" id="HE576752">
    <property type="protein sequence ID" value="CCC67052.1"/>
    <property type="molecule type" value="Genomic_DNA"/>
</dbReference>
<dbReference type="GO" id="GO:0005968">
    <property type="term" value="C:Rab-protein geranylgeranyltransferase complex"/>
    <property type="evidence" value="ECO:0007669"/>
    <property type="project" value="TreeGrafter"/>
</dbReference>
<dbReference type="GO" id="GO:0004663">
    <property type="term" value="F:Rab geranylgeranyltransferase activity"/>
    <property type="evidence" value="ECO:0007669"/>
    <property type="project" value="TreeGrafter"/>
</dbReference>
<dbReference type="SUPFAM" id="SSF48439">
    <property type="entry name" value="Protein prenylyltransferase"/>
    <property type="match status" value="1"/>
</dbReference>
<dbReference type="GO" id="GO:0006914">
    <property type="term" value="P:autophagy"/>
    <property type="evidence" value="ECO:0007669"/>
    <property type="project" value="EnsemblFungi"/>
</dbReference>
<reference evidence="1 2" key="1">
    <citation type="journal article" date="2011" name="Proc. Natl. Acad. Sci. U.S.A.">
        <title>Evolutionary erosion of yeast sex chromosomes by mating-type switching accidents.</title>
        <authorList>
            <person name="Gordon J.L."/>
            <person name="Armisen D."/>
            <person name="Proux-Wera E."/>
            <person name="Oheigeartaigh S.S."/>
            <person name="Byrne K.P."/>
            <person name="Wolfe K.H."/>
        </authorList>
    </citation>
    <scope>NUCLEOTIDE SEQUENCE [LARGE SCALE GENOMIC DNA]</scope>
    <source>
        <strain evidence="2">ATCC 76901 / BCRC 22586 / CBS 4309 / NBRC 1992 / NRRL Y-12630</strain>
    </source>
</reference>
<dbReference type="HOGENOM" id="CLU_062497_0_0_1"/>
<dbReference type="Proteomes" id="UP000001640">
    <property type="component" value="Chromosome 1"/>
</dbReference>
<dbReference type="GO" id="GO:0170069">
    <property type="term" value="C:geranylgeranyltransferase-III complex"/>
    <property type="evidence" value="ECO:0007669"/>
    <property type="project" value="EnsemblFungi"/>
</dbReference>
<name>G0V6G0_NAUCA</name>
<dbReference type="AlphaFoldDB" id="G0V6G0"/>
<sequence length="404" mass="48416">MSCSRCLEESFHRKKGELYHLCLIISMEESTGLCKELFDYLTAEYPHDNCKLSFEPDQQGVKTPFFIDKNESQAELVCFKSTFVKIFKGVHKEFTELVTSSTDLDNCCKIDDMEIYYMTVGLFLTTTENKTVFNLHQSILIKIIRNFKVRGGNEKELYRFLEKELRMVQRLLTSTNNKLNKSSSMWLLYKKLYILILELFPENKLDYLDACFKAARLHPANYYCWNTIRWFFDNIPKEKKLELFTKVKKFCFQRGSDCSSWDTLSYIVCQRNRKIDHNRNEYRRISKMFEEILPGRDPVKVDNSFPEFSVSHTFQGIIEMIELLRLDKWPPYLCLLNLLKTFPEIDRSWLFQKWTEELRVFEEEFGHLYFEYDKPLVPEKYADNLLLSRDIKYFGFKRSVMNYF</sequence>
<dbReference type="GO" id="GO:0006612">
    <property type="term" value="P:protein targeting to membrane"/>
    <property type="evidence" value="ECO:0007669"/>
    <property type="project" value="EnsemblFungi"/>
</dbReference>
<dbReference type="PANTHER" id="PTHR11129:SF8">
    <property type="entry name" value="PROTEIN ECM9"/>
    <property type="match status" value="1"/>
</dbReference>
<dbReference type="eggNOG" id="ENOG502RXS6">
    <property type="taxonomic scope" value="Eukaryota"/>
</dbReference>
<dbReference type="OrthoDB" id="5358702at2759"/>
<protein>
    <submittedName>
        <fullName evidence="1">Uncharacterized protein</fullName>
    </submittedName>
</protein>